<sequence>MSEKVPAIRSVRCKVCDQCFGKHLPAKTRNKNRVSKYAPYLDRYDFSCVSFPTPLKEISKFERVNNVSISIFGLDGYDDETDDDNVREDAEFNEIGFEEEDYIPAYHNGSDCDEEDVDDPPYFVRDKAVEETEEQEKKRKDEGCRKSD</sequence>
<feature type="region of interest" description="Disordered" evidence="1">
    <location>
        <begin position="126"/>
        <end position="148"/>
    </location>
</feature>
<evidence type="ECO:0000313" key="2">
    <source>
        <dbReference type="EMBL" id="CAH0388792.1"/>
    </source>
</evidence>
<organism evidence="2 3">
    <name type="scientific">Bemisia tabaci</name>
    <name type="common">Sweetpotato whitefly</name>
    <name type="synonym">Aleurodes tabaci</name>
    <dbReference type="NCBI Taxonomy" id="7038"/>
    <lineage>
        <taxon>Eukaryota</taxon>
        <taxon>Metazoa</taxon>
        <taxon>Ecdysozoa</taxon>
        <taxon>Arthropoda</taxon>
        <taxon>Hexapoda</taxon>
        <taxon>Insecta</taxon>
        <taxon>Pterygota</taxon>
        <taxon>Neoptera</taxon>
        <taxon>Paraneoptera</taxon>
        <taxon>Hemiptera</taxon>
        <taxon>Sternorrhyncha</taxon>
        <taxon>Aleyrodoidea</taxon>
        <taxon>Aleyrodidae</taxon>
        <taxon>Aleyrodinae</taxon>
        <taxon>Bemisia</taxon>
    </lineage>
</organism>
<dbReference type="Proteomes" id="UP001152759">
    <property type="component" value="Chromosome 4"/>
</dbReference>
<evidence type="ECO:0000313" key="3">
    <source>
        <dbReference type="Proteomes" id="UP001152759"/>
    </source>
</evidence>
<reference evidence="2" key="1">
    <citation type="submission" date="2021-12" db="EMBL/GenBank/DDBJ databases">
        <authorList>
            <person name="King R."/>
        </authorList>
    </citation>
    <scope>NUCLEOTIDE SEQUENCE</scope>
</reference>
<proteinExistence type="predicted"/>
<dbReference type="EMBL" id="OU963865">
    <property type="protein sequence ID" value="CAH0388792.1"/>
    <property type="molecule type" value="Genomic_DNA"/>
</dbReference>
<dbReference type="AlphaFoldDB" id="A0A9P0A8E5"/>
<gene>
    <name evidence="2" type="ORF">BEMITA_LOCUS7680</name>
</gene>
<accession>A0A9P0A8E5</accession>
<name>A0A9P0A8E5_BEMTA</name>
<evidence type="ECO:0000256" key="1">
    <source>
        <dbReference type="SAM" id="MobiDB-lite"/>
    </source>
</evidence>
<protein>
    <submittedName>
        <fullName evidence="2">Uncharacterized protein</fullName>
    </submittedName>
</protein>
<keyword evidence="3" id="KW-1185">Reference proteome</keyword>